<feature type="non-terminal residue" evidence="1">
    <location>
        <position position="96"/>
    </location>
</feature>
<dbReference type="InParanoid" id="A7T997"/>
<dbReference type="PANTHER" id="PTHR22928">
    <property type="entry name" value="TELOMERE-ASSOCIATED PROTEIN RIF1"/>
    <property type="match status" value="1"/>
</dbReference>
<reference evidence="1 2" key="1">
    <citation type="journal article" date="2007" name="Science">
        <title>Sea anemone genome reveals ancestral eumetazoan gene repertoire and genomic organization.</title>
        <authorList>
            <person name="Putnam N.H."/>
            <person name="Srivastava M."/>
            <person name="Hellsten U."/>
            <person name="Dirks B."/>
            <person name="Chapman J."/>
            <person name="Salamov A."/>
            <person name="Terry A."/>
            <person name="Shapiro H."/>
            <person name="Lindquist E."/>
            <person name="Kapitonov V.V."/>
            <person name="Jurka J."/>
            <person name="Genikhovich G."/>
            <person name="Grigoriev I.V."/>
            <person name="Lucas S.M."/>
            <person name="Steele R.E."/>
            <person name="Finnerty J.R."/>
            <person name="Technau U."/>
            <person name="Martindale M.Q."/>
            <person name="Rokhsar D.S."/>
        </authorList>
    </citation>
    <scope>NUCLEOTIDE SEQUENCE [LARGE SCALE GENOMIC DNA]</scope>
    <source>
        <strain evidence="2">CH2 X CH6</strain>
    </source>
</reference>
<dbReference type="STRING" id="45351.A7T997"/>
<dbReference type="Proteomes" id="UP000001593">
    <property type="component" value="Unassembled WGS sequence"/>
</dbReference>
<gene>
    <name evidence="1" type="ORF">NEMVEDRAFT_v1g47548</name>
</gene>
<evidence type="ECO:0000313" key="2">
    <source>
        <dbReference type="Proteomes" id="UP000001593"/>
    </source>
</evidence>
<dbReference type="HOGENOM" id="CLU_2365609_0_0_1"/>
<dbReference type="AlphaFoldDB" id="A7T997"/>
<organism evidence="1 2">
    <name type="scientific">Nematostella vectensis</name>
    <name type="common">Starlet sea anemone</name>
    <dbReference type="NCBI Taxonomy" id="45351"/>
    <lineage>
        <taxon>Eukaryota</taxon>
        <taxon>Metazoa</taxon>
        <taxon>Cnidaria</taxon>
        <taxon>Anthozoa</taxon>
        <taxon>Hexacorallia</taxon>
        <taxon>Actiniaria</taxon>
        <taxon>Edwardsiidae</taxon>
        <taxon>Nematostella</taxon>
    </lineage>
</organism>
<proteinExistence type="predicted"/>
<sequence>RLHLVFEKFAKCGLDGATNQLGHTQSVMMLLDTVAVHVTKKETLWRLWVSVASSVNELISKTNDVNQGNALEHNFTAVEMTIVYPFKHLIDSSLNQ</sequence>
<keyword evidence="2" id="KW-1185">Reference proteome</keyword>
<dbReference type="PhylomeDB" id="A7T997"/>
<accession>A7T997</accession>
<feature type="non-terminal residue" evidence="1">
    <location>
        <position position="1"/>
    </location>
</feature>
<evidence type="ECO:0000313" key="1">
    <source>
        <dbReference type="EMBL" id="EDO27430.1"/>
    </source>
</evidence>
<dbReference type="EMBL" id="DS473197">
    <property type="protein sequence ID" value="EDO27430.1"/>
    <property type="molecule type" value="Genomic_DNA"/>
</dbReference>
<protein>
    <submittedName>
        <fullName evidence="1">Uncharacterized protein</fullName>
    </submittedName>
</protein>
<dbReference type="PANTHER" id="PTHR22928:SF3">
    <property type="entry name" value="TELOMERE-ASSOCIATED PROTEIN RIF1"/>
    <property type="match status" value="1"/>
</dbReference>
<name>A7T997_NEMVE</name>